<proteinExistence type="predicted"/>
<evidence type="ECO:0000313" key="1">
    <source>
        <dbReference type="EMBL" id="AAS39100.1"/>
    </source>
</evidence>
<dbReference type="GO" id="GO:0042742">
    <property type="term" value="P:defense response to bacterium"/>
    <property type="evidence" value="ECO:0007669"/>
    <property type="project" value="InterPro"/>
</dbReference>
<sequence>MNLETLTEKELLEISAGGAGKCVAGIASGAVSGFLTGAGYTWEFGPAVIYGSGVGALAGGIAGGIGGC</sequence>
<organism evidence="1 2">
    <name type="scientific">Bacillus cereus (strain ATCC 10987 / NRS 248)</name>
    <dbReference type="NCBI Taxonomy" id="222523"/>
    <lineage>
        <taxon>Bacteria</taxon>
        <taxon>Bacillati</taxon>
        <taxon>Bacillota</taxon>
        <taxon>Bacilli</taxon>
        <taxon>Bacillales</taxon>
        <taxon>Bacillaceae</taxon>
        <taxon>Bacillus</taxon>
        <taxon>Bacillus cereus group</taxon>
    </lineage>
</organism>
<dbReference type="EMBL" id="AE017194">
    <property type="protein sequence ID" value="AAS39100.1"/>
    <property type="molecule type" value="Genomic_DNA"/>
</dbReference>
<dbReference type="Proteomes" id="UP000002527">
    <property type="component" value="Chromosome"/>
</dbReference>
<gene>
    <name evidence="1" type="ordered locus">BCE_0164</name>
</gene>
<evidence type="ECO:0000313" key="2">
    <source>
        <dbReference type="Proteomes" id="UP000002527"/>
    </source>
</evidence>
<evidence type="ECO:0008006" key="3">
    <source>
        <dbReference type="Google" id="ProtNLM"/>
    </source>
</evidence>
<dbReference type="HOGENOM" id="CLU_2784986_0_0_9"/>
<reference evidence="1 2" key="1">
    <citation type="journal article" date="2004" name="Nucleic Acids Res.">
        <title>The genome sequence of Bacillus cereus ATCC 10987 reveals metabolic adaptations and a large plasmid related to Bacillus anthracis pXO1.</title>
        <authorList>
            <person name="Rasko D.A."/>
            <person name="Ravel J."/>
            <person name="Okstad O.A."/>
            <person name="Helgason E."/>
            <person name="Cer R.Z."/>
            <person name="Jiang L."/>
            <person name="Shores K.A."/>
            <person name="Fouts D.E."/>
            <person name="Tourasse N.J."/>
            <person name="Angiuoli S.V."/>
            <person name="Kolonay J."/>
            <person name="Nelson W.C."/>
            <person name="Kolsto A.-B."/>
            <person name="Fraser C.M."/>
            <person name="Read T.D."/>
        </authorList>
    </citation>
    <scope>NUCLEOTIDE SEQUENCE [LARGE SCALE GENOMIC DNA]</scope>
    <source>
        <strain evidence="2">ATCC 10987 / NRS 248</strain>
    </source>
</reference>
<dbReference type="AlphaFoldDB" id="Q73F43"/>
<name>Q73F43_BACC1</name>
<accession>Q73F43</accession>
<dbReference type="KEGG" id="bca:BCE_0164"/>
<protein>
    <recommendedName>
        <fullName evidence="3">Bacteriocin</fullName>
    </recommendedName>
</protein>